<feature type="signal peptide" evidence="1">
    <location>
        <begin position="1"/>
        <end position="21"/>
    </location>
</feature>
<dbReference type="OrthoDB" id="622552at2"/>
<dbReference type="InterPro" id="IPR037107">
    <property type="entry name" value="Put_OMP_sf"/>
</dbReference>
<comment type="caution">
    <text evidence="2">The sequence shown here is derived from an EMBL/GenBank/DDBJ whole genome shotgun (WGS) entry which is preliminary data.</text>
</comment>
<dbReference type="RefSeq" id="WP_106293333.1">
    <property type="nucleotide sequence ID" value="NZ_PVTH01000006.1"/>
</dbReference>
<keyword evidence="1" id="KW-0732">Signal</keyword>
<reference evidence="2 3" key="1">
    <citation type="submission" date="2018-03" db="EMBL/GenBank/DDBJ databases">
        <title>Genomic Encyclopedia of Type Strains, Phase III (KMG-III): the genomes of soil and plant-associated and newly described type strains.</title>
        <authorList>
            <person name="Whitman W."/>
        </authorList>
    </citation>
    <scope>NUCLEOTIDE SEQUENCE [LARGE SCALE GENOMIC DNA]</scope>
    <source>
        <strain evidence="2 3">CGMCC 1.9313</strain>
    </source>
</reference>
<dbReference type="EMBL" id="PVTH01000006">
    <property type="protein sequence ID" value="PRY52293.1"/>
    <property type="molecule type" value="Genomic_DNA"/>
</dbReference>
<protein>
    <recommendedName>
        <fullName evidence="4">Lipid A deacylase LpxR family protein</fullName>
    </recommendedName>
</protein>
<dbReference type="AlphaFoldDB" id="A0A2T0U313"/>
<organism evidence="2 3">
    <name type="scientific">Arcticibacter pallidicorallinus</name>
    <dbReference type="NCBI Taxonomy" id="1259464"/>
    <lineage>
        <taxon>Bacteria</taxon>
        <taxon>Pseudomonadati</taxon>
        <taxon>Bacteroidota</taxon>
        <taxon>Sphingobacteriia</taxon>
        <taxon>Sphingobacteriales</taxon>
        <taxon>Sphingobacteriaceae</taxon>
        <taxon>Arcticibacter</taxon>
    </lineage>
</organism>
<accession>A0A2T0U313</accession>
<dbReference type="Pfam" id="PF09982">
    <property type="entry name" value="LpxR"/>
    <property type="match status" value="1"/>
</dbReference>
<feature type="chain" id="PRO_5015469325" description="Lipid A deacylase LpxR family protein" evidence="1">
    <location>
        <begin position="22"/>
        <end position="319"/>
    </location>
</feature>
<proteinExistence type="predicted"/>
<dbReference type="Gene3D" id="2.40.128.140">
    <property type="entry name" value="Outer membrane protein"/>
    <property type="match status" value="1"/>
</dbReference>
<name>A0A2T0U313_9SPHI</name>
<evidence type="ECO:0000256" key="1">
    <source>
        <dbReference type="SAM" id="SignalP"/>
    </source>
</evidence>
<dbReference type="Proteomes" id="UP000238034">
    <property type="component" value="Unassembled WGS sequence"/>
</dbReference>
<dbReference type="InterPro" id="IPR018707">
    <property type="entry name" value="LpxR"/>
</dbReference>
<keyword evidence="3" id="KW-1185">Reference proteome</keyword>
<sequence>MTRLNQIAVALMLLMASSISAQTNNYKNSFGFRTENDAYLGFGSDRYYTNGLFINYSRAIRQTDTSGKFIKRTWEAELGQSIYNAQTGAVPDISYVDRPFAGFLYGSAKMNWFTREGEHLSAGINIGSIGPTSLAQDAQELLHDVVGFYEINGWQYQVKNELGVNALFEYKRPLARTGATTDFSLSTQASLGTTFTGAAAGILFRAGDINELFQSVSSGSRISNQQGSVVPHKEFFFYTQPTLQVVVYDATIQGGLFRDDKGPVTYKPNRLVYSQEVGVKYAQARWMLSFAAIFKTKELRSQVKSHQYGSASLHYSFGK</sequence>
<gene>
    <name evidence="2" type="ORF">B0I27_10652</name>
</gene>
<evidence type="ECO:0008006" key="4">
    <source>
        <dbReference type="Google" id="ProtNLM"/>
    </source>
</evidence>
<evidence type="ECO:0000313" key="3">
    <source>
        <dbReference type="Proteomes" id="UP000238034"/>
    </source>
</evidence>
<evidence type="ECO:0000313" key="2">
    <source>
        <dbReference type="EMBL" id="PRY52293.1"/>
    </source>
</evidence>